<keyword evidence="16" id="KW-0694">RNA-binding</keyword>
<dbReference type="GO" id="GO:0043489">
    <property type="term" value="P:RNA stabilization"/>
    <property type="evidence" value="ECO:0007669"/>
    <property type="project" value="UniProtKB-ARBA"/>
</dbReference>
<dbReference type="InterPro" id="IPR013021">
    <property type="entry name" value="Myo-inos-1-P_Synthase_GAPDH"/>
</dbReference>
<evidence type="ECO:0000256" key="15">
    <source>
        <dbReference type="ARBA" id="ARBA00022553"/>
    </source>
</evidence>
<evidence type="ECO:0000256" key="12">
    <source>
        <dbReference type="ARBA" id="ARBA00022517"/>
    </source>
</evidence>
<name>A0A182XGS6_ANOQN</name>
<dbReference type="GO" id="GO:0004512">
    <property type="term" value="F:inositol-3-phosphate synthase activity"/>
    <property type="evidence" value="ECO:0007669"/>
    <property type="project" value="UniProtKB-EC"/>
</dbReference>
<evidence type="ECO:0000313" key="27">
    <source>
        <dbReference type="Proteomes" id="UP000076407"/>
    </source>
</evidence>
<evidence type="ECO:0000256" key="13">
    <source>
        <dbReference type="ARBA" id="ARBA00022550"/>
    </source>
</evidence>
<evidence type="ECO:0000256" key="7">
    <source>
        <dbReference type="ARBA" id="ARBA00010813"/>
    </source>
</evidence>
<evidence type="ECO:0000256" key="20">
    <source>
        <dbReference type="ARBA" id="ARBA00023235"/>
    </source>
</evidence>
<comment type="cofactor">
    <cofactor evidence="2">
        <name>NAD(+)</name>
        <dbReference type="ChEBI" id="CHEBI:57540"/>
    </cofactor>
</comment>
<keyword evidence="11" id="KW-0444">Lipid biosynthesis</keyword>
<dbReference type="GO" id="GO:0006364">
    <property type="term" value="P:rRNA processing"/>
    <property type="evidence" value="ECO:0007669"/>
    <property type="project" value="UniProtKB-KW"/>
</dbReference>
<dbReference type="Pfam" id="PF07994">
    <property type="entry name" value="NAD_binding_5"/>
    <property type="match status" value="1"/>
</dbReference>
<dbReference type="GO" id="GO:0008654">
    <property type="term" value="P:phospholipid biosynthetic process"/>
    <property type="evidence" value="ECO:0007669"/>
    <property type="project" value="UniProtKB-KW"/>
</dbReference>
<evidence type="ECO:0000256" key="3">
    <source>
        <dbReference type="ARBA" id="ARBA00004123"/>
    </source>
</evidence>
<dbReference type="Pfam" id="PF04410">
    <property type="entry name" value="Gar1"/>
    <property type="match status" value="1"/>
</dbReference>
<feature type="region of interest" description="Disordered" evidence="24">
    <location>
        <begin position="1067"/>
        <end position="1089"/>
    </location>
</feature>
<dbReference type="Proteomes" id="UP000076407">
    <property type="component" value="Unassembled WGS sequence"/>
</dbReference>
<dbReference type="STRING" id="34691.A0A182XGS6"/>
<dbReference type="AlphaFoldDB" id="A0A182XGS6"/>
<keyword evidence="10" id="KW-0963">Cytoplasm</keyword>
<keyword evidence="20" id="KW-0413">Isomerase</keyword>
<feature type="compositionally biased region" description="Basic and acidic residues" evidence="24">
    <location>
        <begin position="41"/>
        <end position="61"/>
    </location>
</feature>
<evidence type="ECO:0000256" key="23">
    <source>
        <dbReference type="ARBA" id="ARBA00025559"/>
    </source>
</evidence>
<keyword evidence="19" id="KW-0594">Phospholipid biosynthesis</keyword>
<keyword evidence="13" id="KW-0398">Inositol biosynthesis</keyword>
<feature type="region of interest" description="Disordered" evidence="24">
    <location>
        <begin position="441"/>
        <end position="528"/>
    </location>
</feature>
<dbReference type="FunFam" id="3.40.50.720:FF:000069">
    <property type="entry name" value="Inositol-3-phosphate synthase 1"/>
    <property type="match status" value="1"/>
</dbReference>
<feature type="region of interest" description="Disordered" evidence="24">
    <location>
        <begin position="1"/>
        <end position="159"/>
    </location>
</feature>
<dbReference type="Gene3D" id="3.40.50.720">
    <property type="entry name" value="NAD(P)-binding Rossmann-like Domain"/>
    <property type="match status" value="2"/>
</dbReference>
<dbReference type="PANTHER" id="PTHR11510">
    <property type="entry name" value="MYO-INOSITOL-1 PHOSPHATE SYNTHASE"/>
    <property type="match status" value="1"/>
</dbReference>
<keyword evidence="27" id="KW-1185">Reference proteome</keyword>
<keyword evidence="18" id="KW-0443">Lipid metabolism</keyword>
<dbReference type="FunFam" id="3.40.50.720:FF:000107">
    <property type="entry name" value="inositol-3-phosphate synthase"/>
    <property type="match status" value="1"/>
</dbReference>
<feature type="compositionally biased region" description="Polar residues" evidence="24">
    <location>
        <begin position="21"/>
        <end position="36"/>
    </location>
</feature>
<dbReference type="SUPFAM" id="SSF51735">
    <property type="entry name" value="NAD(P)-binding Rossmann-fold domains"/>
    <property type="match status" value="1"/>
</dbReference>
<dbReference type="FunFam" id="2.40.10.230:FF:000002">
    <property type="entry name" value="H/ACA ribonucleoprotein complex non-core subunit NAF1"/>
    <property type="match status" value="1"/>
</dbReference>
<sequence length="1089" mass="118733">MEETKRTDESTNGEPAGASIDTPQEASNSCSDSTTIVAPAAEHDGGKTEPNEDTLMEEKPVEPSIESNIIVSDPARDSTDEPKAGEPKEAKSEGVVAVESHLDESVETPVGCAAAGTELPAEPKTVEISVEKEAKETVDETKSTEEPEKDSAPSKEPPAIMEFVAPAPVGQAMDVEDHAAAAVPVAVVSIQEQIAEEQKLETEAVEKIANSSLSMLCQYSGSSDSEAEDTDASNVVGVGSKASSSSSSLSDDSDVEITKETPAMSAGGYRMQDDPILVSDAETMDTNAASSEDEEDEPIKGPIRTAGEILPHELPPIEELTITVPETECKPIGHIESIVAQIVLVQSVAGAELLNLDTVLFLDRGQRALGKIFDVIGQVNQPIYCVLFNSNQEILTKNITTGMEVFCAPRTEYTSFIILSELMRTKGSDASWMNDNEIPSYMAEHSDDEAERAAKRNRKKNAANRQQAGGAQHDDDAGSEMGDEQQQQQQQHYRNPRQPSPSTSRPQYQRGNGGRQFNPRYPSGTSWHHNYNPRYELKVLSPNVHYTDEHIEVDYQYQTTTVVSSGPSGYTVKPETTELNIRTGRNVPRMGLMLVGWGGNNGSTLTAALEANKHSLEWRTRQGVQQANWYGSITQSSTVLLGSDATGQDVYIPMNQLVPMVNPNDIVVDGWDISSLNIGEAMKRAQVLEVGLQDQVYKRLAQLRPRASIYDPDFIAANQADRADNTIKGTRYEQYQQIVRDIREFKQQSGVDKVVILWTANTERFAEVKEGVNTTMADLERSLKQNHSEISPSTIFAMAAIAENCIYINGSPQNTFVPGVIEMAEHYGAFIAGDDFKSGQTKLKSVLVDFLVSAGIKPVSIVSYNHLGNNDGKNLSAPQQFRSKEISKSNVVDDMVASNHILYGADEHPDHCVVIKYVPYVGDSKRAMDEYTSQIMLGGHNTLVIHNTCEDSLLATPLILDLAILGELCSRIQVRRKDAAASGEYLPFRSVLSLLSYLCKAPLVPQGTPVVNSLFRQRTAIENILRACVGLPPLSHMTLEHRFDLPVGESQPDVQQHVAKKARVANGTAEKCNGVHNGDAHPSEEVASR</sequence>
<comment type="subcellular location">
    <subcellularLocation>
        <location evidence="4">Cytoplasm</location>
    </subcellularLocation>
    <subcellularLocation>
        <location evidence="3">Nucleus</location>
    </subcellularLocation>
</comment>
<feature type="region of interest" description="Disordered" evidence="24">
    <location>
        <begin position="219"/>
        <end position="255"/>
    </location>
</feature>
<evidence type="ECO:0000256" key="4">
    <source>
        <dbReference type="ARBA" id="ARBA00004496"/>
    </source>
</evidence>
<keyword evidence="22" id="KW-1208">Phospholipid metabolism</keyword>
<keyword evidence="14" id="KW-0698">rRNA processing</keyword>
<comment type="similarity">
    <text evidence="6">Belongs to the NAF1 family.</text>
</comment>
<dbReference type="Pfam" id="PF01658">
    <property type="entry name" value="Inos-1-P_synth"/>
    <property type="match status" value="1"/>
</dbReference>
<dbReference type="InterPro" id="IPR009000">
    <property type="entry name" value="Transl_B-barrel_sf"/>
</dbReference>
<evidence type="ECO:0000256" key="6">
    <source>
        <dbReference type="ARBA" id="ARBA00009801"/>
    </source>
</evidence>
<evidence type="ECO:0000256" key="5">
    <source>
        <dbReference type="ARBA" id="ARBA00005117"/>
    </source>
</evidence>
<dbReference type="GO" id="GO:0005737">
    <property type="term" value="C:cytoplasm"/>
    <property type="evidence" value="ECO:0007669"/>
    <property type="project" value="UniProtKB-SubCell"/>
</dbReference>
<feature type="compositionally biased region" description="Basic and acidic residues" evidence="24">
    <location>
        <begin position="1078"/>
        <end position="1089"/>
    </location>
</feature>
<organism evidence="26 27">
    <name type="scientific">Anopheles quadriannulatus</name>
    <name type="common">Mosquito</name>
    <dbReference type="NCBI Taxonomy" id="34691"/>
    <lineage>
        <taxon>Eukaryota</taxon>
        <taxon>Metazoa</taxon>
        <taxon>Ecdysozoa</taxon>
        <taxon>Arthropoda</taxon>
        <taxon>Hexapoda</taxon>
        <taxon>Insecta</taxon>
        <taxon>Pterygota</taxon>
        <taxon>Neoptera</taxon>
        <taxon>Endopterygota</taxon>
        <taxon>Diptera</taxon>
        <taxon>Nematocera</taxon>
        <taxon>Culicoidea</taxon>
        <taxon>Culicidae</taxon>
        <taxon>Anophelinae</taxon>
        <taxon>Anopheles</taxon>
    </lineage>
</organism>
<evidence type="ECO:0000313" key="26">
    <source>
        <dbReference type="EnsemblMetazoa" id="AQUA009044-PA"/>
    </source>
</evidence>
<evidence type="ECO:0000256" key="10">
    <source>
        <dbReference type="ARBA" id="ARBA00022490"/>
    </source>
</evidence>
<evidence type="ECO:0000256" key="22">
    <source>
        <dbReference type="ARBA" id="ARBA00023264"/>
    </source>
</evidence>
<dbReference type="Gene3D" id="2.40.10.230">
    <property type="entry name" value="Probable tRNA pseudouridine synthase domain"/>
    <property type="match status" value="1"/>
</dbReference>
<evidence type="ECO:0000256" key="11">
    <source>
        <dbReference type="ARBA" id="ARBA00022516"/>
    </source>
</evidence>
<dbReference type="UniPathway" id="UPA00823">
    <property type="reaction ID" value="UER00787"/>
</dbReference>
<evidence type="ECO:0000256" key="8">
    <source>
        <dbReference type="ARBA" id="ARBA00012125"/>
    </source>
</evidence>
<dbReference type="SUPFAM" id="SSF50447">
    <property type="entry name" value="Translation proteins"/>
    <property type="match status" value="1"/>
</dbReference>
<feature type="domain" description="Myo-inositol-1-phosphate synthase GAPDH-like" evidence="25">
    <location>
        <begin position="839"/>
        <end position="952"/>
    </location>
</feature>
<dbReference type="InterPro" id="IPR007504">
    <property type="entry name" value="H/ACA_rnp_Gar1/Naf1"/>
</dbReference>
<evidence type="ECO:0000259" key="25">
    <source>
        <dbReference type="Pfam" id="PF01658"/>
    </source>
</evidence>
<evidence type="ECO:0000256" key="16">
    <source>
        <dbReference type="ARBA" id="ARBA00022884"/>
    </source>
</evidence>
<evidence type="ECO:0000256" key="2">
    <source>
        <dbReference type="ARBA" id="ARBA00001911"/>
    </source>
</evidence>
<dbReference type="InterPro" id="IPR036291">
    <property type="entry name" value="NAD(P)-bd_dom_sf"/>
</dbReference>
<keyword evidence="15" id="KW-0597">Phosphoprotein</keyword>
<accession>A0A182XGS6</accession>
<evidence type="ECO:0000256" key="24">
    <source>
        <dbReference type="SAM" id="MobiDB-lite"/>
    </source>
</evidence>
<reference evidence="26" key="1">
    <citation type="submission" date="2020-05" db="UniProtKB">
        <authorList>
            <consortium name="EnsemblMetazoa"/>
        </authorList>
    </citation>
    <scope>IDENTIFICATION</scope>
    <source>
        <strain evidence="26">SANGQUA</strain>
    </source>
</reference>
<comment type="function">
    <text evidence="23">Key enzyme in myo-inositol biosynthesis pathway that catalyzes the conversion of glucose 6-phosphate to 1-myo-inositol 1-phosphate in a NAD-dependent manner. Rate-limiting enzyme in the synthesis of all inositol-containing compounds.</text>
</comment>
<feature type="compositionally biased region" description="Basic and acidic residues" evidence="24">
    <location>
        <begin position="74"/>
        <end position="92"/>
    </location>
</feature>
<evidence type="ECO:0000256" key="18">
    <source>
        <dbReference type="ARBA" id="ARBA00023098"/>
    </source>
</evidence>
<comment type="pathway">
    <text evidence="5">Polyol metabolism; myo-inositol biosynthesis; myo-inositol from D-glucose 6-phosphate: step 1/2.</text>
</comment>
<dbReference type="FunFam" id="3.30.360.10:FF:000055">
    <property type="entry name" value="Putative myo-inositol-1-phosphate synthase"/>
    <property type="match status" value="1"/>
</dbReference>
<proteinExistence type="inferred from homology"/>
<keyword evidence="21" id="KW-0539">Nucleus</keyword>
<feature type="compositionally biased region" description="Low complexity" evidence="24">
    <location>
        <begin position="485"/>
        <end position="510"/>
    </location>
</feature>
<keyword evidence="17" id="KW-0520">NAD</keyword>
<dbReference type="VEuPathDB" id="VectorBase:AQUA009044"/>
<dbReference type="GO" id="GO:0005634">
    <property type="term" value="C:nucleus"/>
    <property type="evidence" value="ECO:0007669"/>
    <property type="project" value="UniProtKB-SubCell"/>
</dbReference>
<evidence type="ECO:0000256" key="14">
    <source>
        <dbReference type="ARBA" id="ARBA00022552"/>
    </source>
</evidence>
<evidence type="ECO:0000256" key="9">
    <source>
        <dbReference type="ARBA" id="ARBA00021438"/>
    </source>
</evidence>
<keyword evidence="12" id="KW-0690">Ribosome biogenesis</keyword>
<comment type="catalytic activity">
    <reaction evidence="1">
        <text>D-glucose 6-phosphate = 1D-myo-inositol 3-phosphate</text>
        <dbReference type="Rhea" id="RHEA:10716"/>
        <dbReference type="ChEBI" id="CHEBI:58401"/>
        <dbReference type="ChEBI" id="CHEBI:61548"/>
        <dbReference type="EC" id="5.5.1.4"/>
    </reaction>
</comment>
<protein>
    <recommendedName>
        <fullName evidence="9">H/ACA ribonucleoprotein complex non-core subunit NAF1</fullName>
        <ecNumber evidence="8">5.5.1.4</ecNumber>
    </recommendedName>
</protein>
<dbReference type="GO" id="GO:0022618">
    <property type="term" value="P:protein-RNA complex assembly"/>
    <property type="evidence" value="ECO:0007669"/>
    <property type="project" value="UniProtKB-ARBA"/>
</dbReference>
<dbReference type="GO" id="GO:0003723">
    <property type="term" value="F:RNA binding"/>
    <property type="evidence" value="ECO:0007669"/>
    <property type="project" value="UniProtKB-KW"/>
</dbReference>
<feature type="compositionally biased region" description="Basic and acidic residues" evidence="24">
    <location>
        <begin position="129"/>
        <end position="153"/>
    </location>
</feature>
<dbReference type="InterPro" id="IPR002587">
    <property type="entry name" value="Myo-inos-1-P_Synthase"/>
</dbReference>
<dbReference type="EC" id="5.5.1.4" evidence="8"/>
<dbReference type="GO" id="GO:0006021">
    <property type="term" value="P:inositol biosynthetic process"/>
    <property type="evidence" value="ECO:0007669"/>
    <property type="project" value="UniProtKB-UniPathway"/>
</dbReference>
<comment type="similarity">
    <text evidence="7">Belongs to the myo-inositol 1-phosphate synthase family.</text>
</comment>
<dbReference type="InterPro" id="IPR038664">
    <property type="entry name" value="Gar1/Naf1_Cbf5-bd_sf"/>
</dbReference>
<dbReference type="GO" id="GO:0001522">
    <property type="term" value="P:pseudouridine synthesis"/>
    <property type="evidence" value="ECO:0007669"/>
    <property type="project" value="InterPro"/>
</dbReference>
<dbReference type="EnsemblMetazoa" id="AQUA009044-RA">
    <property type="protein sequence ID" value="AQUA009044-PA"/>
    <property type="gene ID" value="AQUA009044"/>
</dbReference>
<evidence type="ECO:0000256" key="19">
    <source>
        <dbReference type="ARBA" id="ARBA00023209"/>
    </source>
</evidence>
<dbReference type="SUPFAM" id="SSF55347">
    <property type="entry name" value="Glyceraldehyde-3-phosphate dehydrogenase-like, C-terminal domain"/>
    <property type="match status" value="1"/>
</dbReference>
<evidence type="ECO:0000256" key="17">
    <source>
        <dbReference type="ARBA" id="ARBA00023027"/>
    </source>
</evidence>
<evidence type="ECO:0000256" key="21">
    <source>
        <dbReference type="ARBA" id="ARBA00023242"/>
    </source>
</evidence>
<evidence type="ECO:0000256" key="1">
    <source>
        <dbReference type="ARBA" id="ARBA00000113"/>
    </source>
</evidence>